<accession>A0A317CHV8</accession>
<evidence type="ECO:0000256" key="4">
    <source>
        <dbReference type="ARBA" id="ARBA00022989"/>
    </source>
</evidence>
<evidence type="ECO:0000313" key="8">
    <source>
        <dbReference type="Proteomes" id="UP000245506"/>
    </source>
</evidence>
<feature type="transmembrane region" description="Helical" evidence="6">
    <location>
        <begin position="64"/>
        <end position="87"/>
    </location>
</feature>
<feature type="transmembrane region" description="Helical" evidence="6">
    <location>
        <begin position="124"/>
        <end position="141"/>
    </location>
</feature>
<feature type="transmembrane region" description="Helical" evidence="6">
    <location>
        <begin position="16"/>
        <end position="34"/>
    </location>
</feature>
<dbReference type="SUPFAM" id="SSF103481">
    <property type="entry name" value="Multidrug resistance efflux transporter EmrE"/>
    <property type="match status" value="1"/>
</dbReference>
<evidence type="ECO:0000256" key="3">
    <source>
        <dbReference type="ARBA" id="ARBA00022692"/>
    </source>
</evidence>
<sequence>MQSYATPVTHSKVSPATWGLLITAVMLTAIGQLFMKVSTQYLTTWAQFTDQLLIWQLAPAEQSMLIWFVLGVSSYFGSMILWMYVLSFLKLSRAYPLLSFAYVLVYLGAVFWPKIGESFSLEKSVGVFIIILGVIIVSIPSKKPLK</sequence>
<evidence type="ECO:0000256" key="5">
    <source>
        <dbReference type="ARBA" id="ARBA00023136"/>
    </source>
</evidence>
<dbReference type="OrthoDB" id="6058674at2"/>
<dbReference type="Proteomes" id="UP000245506">
    <property type="component" value="Unassembled WGS sequence"/>
</dbReference>
<gene>
    <name evidence="7" type="ORF">DKT75_08125</name>
</gene>
<dbReference type="PANTHER" id="PTHR30561">
    <property type="entry name" value="SMR FAMILY PROTON-DEPENDENT DRUG EFFLUX TRANSPORTER SUGE"/>
    <property type="match status" value="1"/>
</dbReference>
<name>A0A317CHV8_9GAMM</name>
<dbReference type="PANTHER" id="PTHR30561:SF9">
    <property type="entry name" value="4-AMINO-4-DEOXY-L-ARABINOSE-PHOSPHOUNDECAPRENOL FLIPPASE SUBUNIT ARNF-RELATED"/>
    <property type="match status" value="1"/>
</dbReference>
<dbReference type="AlphaFoldDB" id="A0A317CHV8"/>
<dbReference type="InterPro" id="IPR037185">
    <property type="entry name" value="EmrE-like"/>
</dbReference>
<reference evidence="7 8" key="1">
    <citation type="submission" date="2018-05" db="EMBL/GenBank/DDBJ databases">
        <title>Leucothrix arctica sp. nov., isolated from Arctic seawater.</title>
        <authorList>
            <person name="Choi A."/>
            <person name="Baek K."/>
        </authorList>
    </citation>
    <scope>NUCLEOTIDE SEQUENCE [LARGE SCALE GENOMIC DNA]</scope>
    <source>
        <strain evidence="7 8">IMCC9719</strain>
    </source>
</reference>
<keyword evidence="8" id="KW-1185">Reference proteome</keyword>
<evidence type="ECO:0000256" key="6">
    <source>
        <dbReference type="SAM" id="Phobius"/>
    </source>
</evidence>
<organism evidence="7 8">
    <name type="scientific">Leucothrix arctica</name>
    <dbReference type="NCBI Taxonomy" id="1481894"/>
    <lineage>
        <taxon>Bacteria</taxon>
        <taxon>Pseudomonadati</taxon>
        <taxon>Pseudomonadota</taxon>
        <taxon>Gammaproteobacteria</taxon>
        <taxon>Thiotrichales</taxon>
        <taxon>Thiotrichaceae</taxon>
        <taxon>Leucothrix</taxon>
    </lineage>
</organism>
<keyword evidence="4 6" id="KW-1133">Transmembrane helix</keyword>
<keyword evidence="5 6" id="KW-0472">Membrane</keyword>
<keyword evidence="3 6" id="KW-0812">Transmembrane</keyword>
<dbReference type="GO" id="GO:0022857">
    <property type="term" value="F:transmembrane transporter activity"/>
    <property type="evidence" value="ECO:0007669"/>
    <property type="project" value="InterPro"/>
</dbReference>
<keyword evidence="2" id="KW-1003">Cell membrane</keyword>
<evidence type="ECO:0000256" key="1">
    <source>
        <dbReference type="ARBA" id="ARBA00004651"/>
    </source>
</evidence>
<dbReference type="InterPro" id="IPR000390">
    <property type="entry name" value="Small_drug/metabolite_transptr"/>
</dbReference>
<dbReference type="EMBL" id="QGKL01000024">
    <property type="protein sequence ID" value="PWQ96993.1"/>
    <property type="molecule type" value="Genomic_DNA"/>
</dbReference>
<protein>
    <submittedName>
        <fullName evidence="7">4-amino-4-deoxy-L-arabinose-phospho-UDP flippase</fullName>
    </submittedName>
</protein>
<evidence type="ECO:0000256" key="2">
    <source>
        <dbReference type="ARBA" id="ARBA00022475"/>
    </source>
</evidence>
<comment type="subcellular location">
    <subcellularLocation>
        <location evidence="1">Cell membrane</location>
        <topology evidence="1">Multi-pass membrane protein</topology>
    </subcellularLocation>
</comment>
<comment type="caution">
    <text evidence="7">The sequence shown here is derived from an EMBL/GenBank/DDBJ whole genome shotgun (WGS) entry which is preliminary data.</text>
</comment>
<dbReference type="GO" id="GO:0005886">
    <property type="term" value="C:plasma membrane"/>
    <property type="evidence" value="ECO:0007669"/>
    <property type="project" value="UniProtKB-SubCell"/>
</dbReference>
<dbReference type="Gene3D" id="1.10.3730.20">
    <property type="match status" value="1"/>
</dbReference>
<evidence type="ECO:0000313" key="7">
    <source>
        <dbReference type="EMBL" id="PWQ96993.1"/>
    </source>
</evidence>
<dbReference type="RefSeq" id="WP_109822922.1">
    <property type="nucleotide sequence ID" value="NZ_QGKL01000024.1"/>
</dbReference>
<feature type="transmembrane region" description="Helical" evidence="6">
    <location>
        <begin position="94"/>
        <end position="112"/>
    </location>
</feature>
<proteinExistence type="predicted"/>